<dbReference type="Gramene" id="Bo3g088600.1">
    <property type="protein sequence ID" value="Bo3g088600.1"/>
    <property type="gene ID" value="Bo3g088600"/>
</dbReference>
<evidence type="ECO:0000256" key="7">
    <source>
        <dbReference type="ARBA" id="ARBA00022989"/>
    </source>
</evidence>
<evidence type="ECO:0008006" key="14">
    <source>
        <dbReference type="Google" id="ProtNLM"/>
    </source>
</evidence>
<evidence type="ECO:0000313" key="12">
    <source>
        <dbReference type="EnsemblPlants" id="Bo3g088600.1"/>
    </source>
</evidence>
<dbReference type="PANTHER" id="PTHR27004">
    <property type="entry name" value="RECEPTOR-LIKE PROTEIN 12 ISOFORM X1"/>
    <property type="match status" value="1"/>
</dbReference>
<comment type="similarity">
    <text evidence="2">Belongs to the RLP family.</text>
</comment>
<evidence type="ECO:0000256" key="2">
    <source>
        <dbReference type="ARBA" id="ARBA00009592"/>
    </source>
</evidence>
<keyword evidence="4" id="KW-0433">Leucine-rich repeat</keyword>
<keyword evidence="6" id="KW-0677">Repeat</keyword>
<feature type="compositionally biased region" description="Polar residues" evidence="11">
    <location>
        <begin position="122"/>
        <end position="132"/>
    </location>
</feature>
<keyword evidence="3" id="KW-1003">Cell membrane</keyword>
<evidence type="ECO:0000256" key="4">
    <source>
        <dbReference type="ARBA" id="ARBA00022614"/>
    </source>
</evidence>
<dbReference type="InterPro" id="IPR001611">
    <property type="entry name" value="Leu-rich_rpt"/>
</dbReference>
<dbReference type="Pfam" id="PF00560">
    <property type="entry name" value="LRR_1"/>
    <property type="match status" value="3"/>
</dbReference>
<dbReference type="SUPFAM" id="SSF52058">
    <property type="entry name" value="L domain-like"/>
    <property type="match status" value="1"/>
</dbReference>
<keyword evidence="10" id="KW-0325">Glycoprotein</keyword>
<reference evidence="12" key="2">
    <citation type="submission" date="2015-03" db="UniProtKB">
        <authorList>
            <consortium name="EnsemblPlants"/>
        </authorList>
    </citation>
    <scope>IDENTIFICATION</scope>
</reference>
<dbReference type="eggNOG" id="KOG0619">
    <property type="taxonomic scope" value="Eukaryota"/>
</dbReference>
<evidence type="ECO:0000256" key="9">
    <source>
        <dbReference type="ARBA" id="ARBA00023170"/>
    </source>
</evidence>
<dbReference type="PANTHER" id="PTHR27004:SF455">
    <property type="entry name" value="LEUCINE-RICH REPEAT-CONTAINING N-TERMINAL PLANT-TYPE DOMAIN-CONTAINING PROTEIN"/>
    <property type="match status" value="1"/>
</dbReference>
<keyword evidence="8" id="KW-0472">Membrane</keyword>
<feature type="region of interest" description="Disordered" evidence="11">
    <location>
        <begin position="116"/>
        <end position="137"/>
    </location>
</feature>
<feature type="region of interest" description="Disordered" evidence="11">
    <location>
        <begin position="12"/>
        <end position="36"/>
    </location>
</feature>
<proteinExistence type="inferred from homology"/>
<dbReference type="EnsemblPlants" id="Bo3g088600.1">
    <property type="protein sequence ID" value="Bo3g088600.1"/>
    <property type="gene ID" value="Bo3g088600"/>
</dbReference>
<evidence type="ECO:0000256" key="8">
    <source>
        <dbReference type="ARBA" id="ARBA00023136"/>
    </source>
</evidence>
<reference evidence="12 13" key="1">
    <citation type="journal article" date="2014" name="Genome Biol.">
        <title>Transcriptome and methylome profiling reveals relics of genome dominance in the mesopolyploid Brassica oleracea.</title>
        <authorList>
            <person name="Parkin I.A."/>
            <person name="Koh C."/>
            <person name="Tang H."/>
            <person name="Robinson S.J."/>
            <person name="Kagale S."/>
            <person name="Clarke W.E."/>
            <person name="Town C.D."/>
            <person name="Nixon J."/>
            <person name="Krishnakumar V."/>
            <person name="Bidwell S.L."/>
            <person name="Denoeud F."/>
            <person name="Belcram H."/>
            <person name="Links M.G."/>
            <person name="Just J."/>
            <person name="Clarke C."/>
            <person name="Bender T."/>
            <person name="Huebert T."/>
            <person name="Mason A.S."/>
            <person name="Pires J.C."/>
            <person name="Barker G."/>
            <person name="Moore J."/>
            <person name="Walley P.G."/>
            <person name="Manoli S."/>
            <person name="Batley J."/>
            <person name="Edwards D."/>
            <person name="Nelson M.N."/>
            <person name="Wang X."/>
            <person name="Paterson A.H."/>
            <person name="King G."/>
            <person name="Bancroft I."/>
            <person name="Chalhoub B."/>
            <person name="Sharpe A.G."/>
        </authorList>
    </citation>
    <scope>NUCLEOTIDE SEQUENCE</scope>
    <source>
        <strain evidence="12 13">cv. TO1000</strain>
    </source>
</reference>
<comment type="subcellular location">
    <subcellularLocation>
        <location evidence="1">Cell membrane</location>
        <topology evidence="1">Single-pass type I membrane protein</topology>
    </subcellularLocation>
</comment>
<dbReference type="GO" id="GO:0005886">
    <property type="term" value="C:plasma membrane"/>
    <property type="evidence" value="ECO:0007669"/>
    <property type="project" value="UniProtKB-SubCell"/>
</dbReference>
<keyword evidence="13" id="KW-1185">Reference proteome</keyword>
<sequence length="517" mass="58199">MLHKAIHAIRQLKKKGNTNTSPAPKHQSNFSSLSNSDLKTNVLSSDKSKAVKPTSKAHSIRCFKCHRISHYANKCQNQRPLVTLENENVETEPEKEDPLLIFDDFTYEPMEELDEEKIRGHQANQEESSSTQKMDRTQDLRTNLFEEEENDVPRFVDQSIGANQHGSSKDICSLFDSYLPNLEASMHGITWRMFSTQLRNSSNKNQIKWSSDERVIQFTKPVIFSSREFGPNKLNDEFPSWLSSLQELQVLVLRSNAFHGPITKTGFPKLRILDMSSNHFKGILPSDFFVNWTAMFSLATEAGDQSNEKYMGSGYYVASMVLINKGVAMELVRILKIFTAIDVSGNRFEGEIPKTIGLLKELHVLNFTNNSFTGQIPLSMGNLAELESLDVSQNKISGEIPQELGNLSYLAYMNFSHNQLVGLVPGGTQFRTKPCSSSGENLGLHGPLLDEVCVDIHTATWKQSETPELEEEEEEEEEEQEEMLSWIAAAIGFIPGVFFGETYLFPTNQSGSLTFSA</sequence>
<name>A0A0D3BDR2_BRAOL</name>
<evidence type="ECO:0000313" key="13">
    <source>
        <dbReference type="Proteomes" id="UP000032141"/>
    </source>
</evidence>
<accession>A0A0D3BDR2</accession>
<organism evidence="12 13">
    <name type="scientific">Brassica oleracea var. oleracea</name>
    <dbReference type="NCBI Taxonomy" id="109376"/>
    <lineage>
        <taxon>Eukaryota</taxon>
        <taxon>Viridiplantae</taxon>
        <taxon>Streptophyta</taxon>
        <taxon>Embryophyta</taxon>
        <taxon>Tracheophyta</taxon>
        <taxon>Spermatophyta</taxon>
        <taxon>Magnoliopsida</taxon>
        <taxon>eudicotyledons</taxon>
        <taxon>Gunneridae</taxon>
        <taxon>Pentapetalae</taxon>
        <taxon>rosids</taxon>
        <taxon>malvids</taxon>
        <taxon>Brassicales</taxon>
        <taxon>Brassicaceae</taxon>
        <taxon>Brassiceae</taxon>
        <taxon>Brassica</taxon>
    </lineage>
</organism>
<evidence type="ECO:0000256" key="11">
    <source>
        <dbReference type="SAM" id="MobiDB-lite"/>
    </source>
</evidence>
<dbReference type="FunFam" id="3.80.10.10:FF:000111">
    <property type="entry name" value="LRR receptor-like serine/threonine-protein kinase ERECTA"/>
    <property type="match status" value="1"/>
</dbReference>
<dbReference type="STRING" id="109376.A0A0D3BDR2"/>
<keyword evidence="5" id="KW-0812">Transmembrane</keyword>
<protein>
    <recommendedName>
        <fullName evidence="14">CCHC-type domain-containing protein</fullName>
    </recommendedName>
</protein>
<keyword evidence="9" id="KW-0675">Receptor</keyword>
<dbReference type="AlphaFoldDB" id="A0A0D3BDR2"/>
<dbReference type="HOGENOM" id="CLU_527181_0_0_1"/>
<evidence type="ECO:0000256" key="6">
    <source>
        <dbReference type="ARBA" id="ARBA00022737"/>
    </source>
</evidence>
<feature type="compositionally biased region" description="Polar residues" evidence="11">
    <location>
        <begin position="17"/>
        <end position="36"/>
    </location>
</feature>
<dbReference type="Gene3D" id="3.80.10.10">
    <property type="entry name" value="Ribonuclease Inhibitor"/>
    <property type="match status" value="1"/>
</dbReference>
<evidence type="ECO:0000256" key="1">
    <source>
        <dbReference type="ARBA" id="ARBA00004251"/>
    </source>
</evidence>
<evidence type="ECO:0000256" key="3">
    <source>
        <dbReference type="ARBA" id="ARBA00022475"/>
    </source>
</evidence>
<dbReference type="InterPro" id="IPR032675">
    <property type="entry name" value="LRR_dom_sf"/>
</dbReference>
<keyword evidence="7" id="KW-1133">Transmembrane helix</keyword>
<evidence type="ECO:0000256" key="10">
    <source>
        <dbReference type="ARBA" id="ARBA00023180"/>
    </source>
</evidence>
<evidence type="ECO:0000256" key="5">
    <source>
        <dbReference type="ARBA" id="ARBA00022692"/>
    </source>
</evidence>
<dbReference type="Proteomes" id="UP000032141">
    <property type="component" value="Chromosome C3"/>
</dbReference>
<dbReference type="OMA" id="IHTATWK"/>